<dbReference type="EMBL" id="BAAATR010000027">
    <property type="protein sequence ID" value="GAA2262095.1"/>
    <property type="molecule type" value="Genomic_DNA"/>
</dbReference>
<organism evidence="3 4">
    <name type="scientific">Kitasatospora cystarginea</name>
    <dbReference type="NCBI Taxonomy" id="58350"/>
    <lineage>
        <taxon>Bacteria</taxon>
        <taxon>Bacillati</taxon>
        <taxon>Actinomycetota</taxon>
        <taxon>Actinomycetes</taxon>
        <taxon>Kitasatosporales</taxon>
        <taxon>Streptomycetaceae</taxon>
        <taxon>Kitasatospora</taxon>
    </lineage>
</organism>
<dbReference type="Proteomes" id="UP001500305">
    <property type="component" value="Unassembled WGS sequence"/>
</dbReference>
<name>A0ABP5RLE0_9ACTN</name>
<keyword evidence="2" id="KW-0472">Membrane</keyword>
<reference evidence="4" key="1">
    <citation type="journal article" date="2019" name="Int. J. Syst. Evol. Microbiol.">
        <title>The Global Catalogue of Microorganisms (GCM) 10K type strain sequencing project: providing services to taxonomists for standard genome sequencing and annotation.</title>
        <authorList>
            <consortium name="The Broad Institute Genomics Platform"/>
            <consortium name="The Broad Institute Genome Sequencing Center for Infectious Disease"/>
            <person name="Wu L."/>
            <person name="Ma J."/>
        </authorList>
    </citation>
    <scope>NUCLEOTIDE SEQUENCE [LARGE SCALE GENOMIC DNA]</scope>
    <source>
        <strain evidence="4">JCM 7356</strain>
    </source>
</reference>
<keyword evidence="4" id="KW-1185">Reference proteome</keyword>
<evidence type="ECO:0000256" key="2">
    <source>
        <dbReference type="SAM" id="Phobius"/>
    </source>
</evidence>
<protein>
    <recommendedName>
        <fullName evidence="5">Zinc-finger domain-containing protein</fullName>
    </recommendedName>
</protein>
<feature type="compositionally biased region" description="Low complexity" evidence="1">
    <location>
        <begin position="239"/>
        <end position="251"/>
    </location>
</feature>
<evidence type="ECO:0000313" key="4">
    <source>
        <dbReference type="Proteomes" id="UP001500305"/>
    </source>
</evidence>
<feature type="transmembrane region" description="Helical" evidence="2">
    <location>
        <begin position="190"/>
        <end position="209"/>
    </location>
</feature>
<accession>A0ABP5RLE0</accession>
<dbReference type="RefSeq" id="WP_344639018.1">
    <property type="nucleotide sequence ID" value="NZ_BAAATR010000027.1"/>
</dbReference>
<proteinExistence type="predicted"/>
<evidence type="ECO:0008006" key="5">
    <source>
        <dbReference type="Google" id="ProtNLM"/>
    </source>
</evidence>
<keyword evidence="2" id="KW-1133">Transmembrane helix</keyword>
<feature type="region of interest" description="Disordered" evidence="1">
    <location>
        <begin position="123"/>
        <end position="185"/>
    </location>
</feature>
<feature type="region of interest" description="Disordered" evidence="1">
    <location>
        <begin position="1"/>
        <end position="22"/>
    </location>
</feature>
<feature type="region of interest" description="Disordered" evidence="1">
    <location>
        <begin position="223"/>
        <end position="256"/>
    </location>
</feature>
<evidence type="ECO:0000256" key="1">
    <source>
        <dbReference type="SAM" id="MobiDB-lite"/>
    </source>
</evidence>
<keyword evidence="2" id="KW-0812">Transmembrane</keyword>
<comment type="caution">
    <text evidence="3">The sequence shown here is derived from an EMBL/GenBank/DDBJ whole genome shotgun (WGS) entry which is preliminary data.</text>
</comment>
<evidence type="ECO:0000313" key="3">
    <source>
        <dbReference type="EMBL" id="GAA2262095.1"/>
    </source>
</evidence>
<sequence length="368" mass="36407">MTSGTPSWTAADGADPHPGTELLADLAEDLADPDLVPGLRRHLAECPDCADSFVAFAEVRDLLGAVEAPPLPADIAERIDAALAAEAARLPVAEPRPAAAQPAEPGPAEAQLTGTQLTGAQLAEPPMAEPDGPFGPASSGERTARPVRGASAPPGRPADRTRPGSSTAASPGPGGPGRPAPAGRRRRGRLVLGAAALIAVLGIGGALIVRQDGAHVRANDTSATAASTAVARPTGGPATQGADAQHPAAAAGEGGPVFQDDQLAAQINQLVAAKTTPKMPSAAGAQPEAAQTPALGSRLSSAVPSCLDGVAGGISGTPLAVGRGRYGGAEVTALVYPLPDRPDSLDVYLVTPSCPGATVVLHRVLPAG</sequence>
<gene>
    <name evidence="3" type="ORF">GCM10010430_53120</name>
</gene>